<feature type="non-terminal residue" evidence="2">
    <location>
        <position position="1"/>
    </location>
</feature>
<feature type="compositionally biased region" description="Basic and acidic residues" evidence="1">
    <location>
        <begin position="20"/>
        <end position="29"/>
    </location>
</feature>
<dbReference type="Proteomes" id="UP000824469">
    <property type="component" value="Unassembled WGS sequence"/>
</dbReference>
<organism evidence="2 3">
    <name type="scientific">Taxus chinensis</name>
    <name type="common">Chinese yew</name>
    <name type="synonym">Taxus wallichiana var. chinensis</name>
    <dbReference type="NCBI Taxonomy" id="29808"/>
    <lineage>
        <taxon>Eukaryota</taxon>
        <taxon>Viridiplantae</taxon>
        <taxon>Streptophyta</taxon>
        <taxon>Embryophyta</taxon>
        <taxon>Tracheophyta</taxon>
        <taxon>Spermatophyta</taxon>
        <taxon>Pinopsida</taxon>
        <taxon>Pinidae</taxon>
        <taxon>Conifers II</taxon>
        <taxon>Cupressales</taxon>
        <taxon>Taxaceae</taxon>
        <taxon>Taxus</taxon>
    </lineage>
</organism>
<dbReference type="EMBL" id="JAHRHJ020000001">
    <property type="protein sequence ID" value="KAH9327931.1"/>
    <property type="molecule type" value="Genomic_DNA"/>
</dbReference>
<keyword evidence="3" id="KW-1185">Reference proteome</keyword>
<dbReference type="AlphaFoldDB" id="A0AA38GS38"/>
<evidence type="ECO:0000256" key="1">
    <source>
        <dbReference type="SAM" id="MobiDB-lite"/>
    </source>
</evidence>
<sequence>EGSEVEDVRGYELMWQSTSSDDRGRGWREEEMETEMVRGGGFSLTAQGQSTGLVSFPGIDW</sequence>
<evidence type="ECO:0000313" key="2">
    <source>
        <dbReference type="EMBL" id="KAH9327931.1"/>
    </source>
</evidence>
<name>A0AA38GS38_TAXCH</name>
<proteinExistence type="predicted"/>
<feature type="region of interest" description="Disordered" evidence="1">
    <location>
        <begin position="1"/>
        <end position="31"/>
    </location>
</feature>
<protein>
    <submittedName>
        <fullName evidence="2">Uncharacterized protein</fullName>
    </submittedName>
</protein>
<feature type="compositionally biased region" description="Basic and acidic residues" evidence="1">
    <location>
        <begin position="1"/>
        <end position="10"/>
    </location>
</feature>
<comment type="caution">
    <text evidence="2">The sequence shown here is derived from an EMBL/GenBank/DDBJ whole genome shotgun (WGS) entry which is preliminary data.</text>
</comment>
<reference evidence="2 3" key="1">
    <citation type="journal article" date="2021" name="Nat. Plants">
        <title>The Taxus genome provides insights into paclitaxel biosynthesis.</title>
        <authorList>
            <person name="Xiong X."/>
            <person name="Gou J."/>
            <person name="Liao Q."/>
            <person name="Li Y."/>
            <person name="Zhou Q."/>
            <person name="Bi G."/>
            <person name="Li C."/>
            <person name="Du R."/>
            <person name="Wang X."/>
            <person name="Sun T."/>
            <person name="Guo L."/>
            <person name="Liang H."/>
            <person name="Lu P."/>
            <person name="Wu Y."/>
            <person name="Zhang Z."/>
            <person name="Ro D.K."/>
            <person name="Shang Y."/>
            <person name="Huang S."/>
            <person name="Yan J."/>
        </authorList>
    </citation>
    <scope>NUCLEOTIDE SEQUENCE [LARGE SCALE GENOMIC DNA]</scope>
    <source>
        <strain evidence="2">Ta-2019</strain>
    </source>
</reference>
<evidence type="ECO:0000313" key="3">
    <source>
        <dbReference type="Proteomes" id="UP000824469"/>
    </source>
</evidence>
<gene>
    <name evidence="2" type="ORF">KI387_000039</name>
</gene>
<feature type="non-terminal residue" evidence="2">
    <location>
        <position position="61"/>
    </location>
</feature>
<accession>A0AA38GS38</accession>